<dbReference type="GO" id="GO:0048038">
    <property type="term" value="F:quinone binding"/>
    <property type="evidence" value="ECO:0007669"/>
    <property type="project" value="UniProtKB-KW"/>
</dbReference>
<evidence type="ECO:0000256" key="6">
    <source>
        <dbReference type="ARBA" id="ARBA00023136"/>
    </source>
</evidence>
<reference evidence="9 10" key="1">
    <citation type="submission" date="2018-11" db="EMBL/GenBank/DDBJ databases">
        <title>Novel bacteria species description.</title>
        <authorList>
            <person name="Han J.-H."/>
        </authorList>
    </citation>
    <scope>NUCLEOTIDE SEQUENCE [LARGE SCALE GENOMIC DNA]</scope>
    <source>
        <strain evidence="9 10">KCTC23259</strain>
    </source>
</reference>
<dbReference type="InterPro" id="IPR000440">
    <property type="entry name" value="NADH_UbQ/plastoQ_OxRdtase_su3"/>
</dbReference>
<dbReference type="PANTHER" id="PTHR11058:SF9">
    <property type="entry name" value="NADH-UBIQUINONE OXIDOREDUCTASE CHAIN 3"/>
    <property type="match status" value="1"/>
</dbReference>
<feature type="transmembrane region" description="Helical" evidence="7">
    <location>
        <begin position="97"/>
        <end position="120"/>
    </location>
</feature>
<evidence type="ECO:0000313" key="10">
    <source>
        <dbReference type="Proteomes" id="UP001204144"/>
    </source>
</evidence>
<protein>
    <recommendedName>
        <fullName evidence="7">NADH-quinone oxidoreductase subunit A</fullName>
        <ecNumber evidence="7">7.1.1.-</ecNumber>
    </recommendedName>
    <alternativeName>
        <fullName evidence="7">NADH dehydrogenase I subunit A</fullName>
    </alternativeName>
    <alternativeName>
        <fullName evidence="7">NDH-1 subunit A</fullName>
    </alternativeName>
    <alternativeName>
        <fullName evidence="7">NUO1</fullName>
    </alternativeName>
</protein>
<comment type="subunit">
    <text evidence="7">NDH-1 is composed of 14 different subunits. Subunits NuoA, H, J, K, L, M, N constitute the membrane sector of the complex.</text>
</comment>
<dbReference type="Pfam" id="PF00507">
    <property type="entry name" value="Oxidored_q4"/>
    <property type="match status" value="1"/>
</dbReference>
<dbReference type="GO" id="GO:0030964">
    <property type="term" value="C:NADH dehydrogenase complex"/>
    <property type="evidence" value="ECO:0007669"/>
    <property type="project" value="TreeGrafter"/>
</dbReference>
<feature type="transmembrane region" description="Helical" evidence="7">
    <location>
        <begin position="6"/>
        <end position="29"/>
    </location>
</feature>
<gene>
    <name evidence="7" type="primary">nuoA</name>
    <name evidence="9" type="ORF">EGI31_00220</name>
</gene>
<evidence type="ECO:0000256" key="5">
    <source>
        <dbReference type="ARBA" id="ARBA00022989"/>
    </source>
</evidence>
<dbReference type="Proteomes" id="UP001204144">
    <property type="component" value="Unassembled WGS sequence"/>
</dbReference>
<evidence type="ECO:0000256" key="3">
    <source>
        <dbReference type="ARBA" id="ARBA00022448"/>
    </source>
</evidence>
<dbReference type="GO" id="GO:0008137">
    <property type="term" value="F:NADH dehydrogenase (ubiquinone) activity"/>
    <property type="evidence" value="ECO:0007669"/>
    <property type="project" value="InterPro"/>
</dbReference>
<proteinExistence type="inferred from homology"/>
<keyword evidence="7" id="KW-1278">Translocase</keyword>
<dbReference type="EC" id="7.1.1.-" evidence="7"/>
<comment type="catalytic activity">
    <reaction evidence="7 8">
        <text>a quinone + NADH + 5 H(+)(in) = a quinol + NAD(+) + 4 H(+)(out)</text>
        <dbReference type="Rhea" id="RHEA:57888"/>
        <dbReference type="ChEBI" id="CHEBI:15378"/>
        <dbReference type="ChEBI" id="CHEBI:24646"/>
        <dbReference type="ChEBI" id="CHEBI:57540"/>
        <dbReference type="ChEBI" id="CHEBI:57945"/>
        <dbReference type="ChEBI" id="CHEBI:132124"/>
    </reaction>
</comment>
<keyword evidence="7 8" id="KW-0874">Quinone</keyword>
<evidence type="ECO:0000256" key="2">
    <source>
        <dbReference type="ARBA" id="ARBA00008472"/>
    </source>
</evidence>
<keyword evidence="4 7" id="KW-0812">Transmembrane</keyword>
<keyword evidence="7 8" id="KW-0520">NAD</keyword>
<evidence type="ECO:0000256" key="4">
    <source>
        <dbReference type="ARBA" id="ARBA00022692"/>
    </source>
</evidence>
<dbReference type="Gene3D" id="1.20.58.1610">
    <property type="entry name" value="NADH:ubiquinone/plastoquinone oxidoreductase, chain 3"/>
    <property type="match status" value="1"/>
</dbReference>
<dbReference type="InterPro" id="IPR038430">
    <property type="entry name" value="NDAH_ubi_oxred_su3_sf"/>
</dbReference>
<evidence type="ECO:0000256" key="7">
    <source>
        <dbReference type="HAMAP-Rule" id="MF_01394"/>
    </source>
</evidence>
<comment type="similarity">
    <text evidence="2 7 8">Belongs to the complex I subunit 3 family.</text>
</comment>
<accession>A0AAE3GY02</accession>
<dbReference type="HAMAP" id="MF_01394">
    <property type="entry name" value="NDH1_NuoA"/>
    <property type="match status" value="1"/>
</dbReference>
<organism evidence="9 10">
    <name type="scientific">Lacihabitans soyangensis</name>
    <dbReference type="NCBI Taxonomy" id="869394"/>
    <lineage>
        <taxon>Bacteria</taxon>
        <taxon>Pseudomonadati</taxon>
        <taxon>Bacteroidota</taxon>
        <taxon>Cytophagia</taxon>
        <taxon>Cytophagales</taxon>
        <taxon>Leadbetterellaceae</taxon>
        <taxon>Lacihabitans</taxon>
    </lineage>
</organism>
<evidence type="ECO:0000313" key="9">
    <source>
        <dbReference type="EMBL" id="MCP9761359.1"/>
    </source>
</evidence>
<name>A0AAE3GY02_9BACT</name>
<keyword evidence="6 7" id="KW-0472">Membrane</keyword>
<feature type="transmembrane region" description="Helical" evidence="7">
    <location>
        <begin position="60"/>
        <end position="85"/>
    </location>
</feature>
<evidence type="ECO:0000256" key="8">
    <source>
        <dbReference type="RuleBase" id="RU003639"/>
    </source>
</evidence>
<comment type="function">
    <text evidence="7">NDH-1 shuttles electrons from NADH, via FMN and iron-sulfur (Fe-S) centers, to quinones in the respiratory chain. The immediate electron acceptor for the enzyme in this species is believed to be a menaquinone. Couples the redox reaction to proton translocation (for every two electrons transferred, four hydrogen ions are translocated across the cytoplasmic membrane), and thus conserves the redox energy in a proton gradient.</text>
</comment>
<keyword evidence="3 7" id="KW-0813">Transport</keyword>
<dbReference type="RefSeq" id="WP_255035092.1">
    <property type="nucleotide sequence ID" value="NZ_RJUF01000001.1"/>
</dbReference>
<dbReference type="EMBL" id="RJUF01000001">
    <property type="protein sequence ID" value="MCP9761359.1"/>
    <property type="molecule type" value="Genomic_DNA"/>
</dbReference>
<keyword evidence="7" id="KW-1003">Cell membrane</keyword>
<keyword evidence="5 7" id="KW-1133">Transmembrane helix</keyword>
<comment type="subcellular location">
    <subcellularLocation>
        <location evidence="7 8">Cell membrane</location>
        <topology evidence="7 8">Multi-pass membrane protein</topology>
    </subcellularLocation>
    <subcellularLocation>
        <location evidence="1">Membrane</location>
        <topology evidence="1">Multi-pass membrane protein</topology>
    </subcellularLocation>
</comment>
<dbReference type="AlphaFoldDB" id="A0AAE3GY02"/>
<dbReference type="GO" id="GO:0005886">
    <property type="term" value="C:plasma membrane"/>
    <property type="evidence" value="ECO:0007669"/>
    <property type="project" value="UniProtKB-SubCell"/>
</dbReference>
<evidence type="ECO:0000256" key="1">
    <source>
        <dbReference type="ARBA" id="ARBA00004141"/>
    </source>
</evidence>
<dbReference type="PANTHER" id="PTHR11058">
    <property type="entry name" value="NADH-UBIQUINONE OXIDOREDUCTASE CHAIN 3"/>
    <property type="match status" value="1"/>
</dbReference>
<comment type="caution">
    <text evidence="9">The sequence shown here is derived from an EMBL/GenBank/DDBJ whole genome shotgun (WGS) entry which is preliminary data.</text>
</comment>
<dbReference type="InterPro" id="IPR023043">
    <property type="entry name" value="NAD(P)H_OxRDtase_bac/plastid"/>
</dbReference>
<keyword evidence="10" id="KW-1185">Reference proteome</keyword>
<dbReference type="GO" id="GO:0050136">
    <property type="term" value="F:NADH dehydrogenase (quinone) (non-electrogenic) activity"/>
    <property type="evidence" value="ECO:0007669"/>
    <property type="project" value="UniProtKB-UniRule"/>
</dbReference>
<sequence length="154" mass="17523">MVGQFGFVLLFFVSGILLVLLVLGIARLLRPSRPNPEKNAVYESGEETEGTAHVSFNLRFYIVALIFILFDVELVLLFPWATVFGDRQLFAETNGVWAIYAGVEMFIFVFILALGLLYAWKKGHLDWIKPAQKDNEFKSPVPGNLYKNINEKYS</sequence>